<dbReference type="EMBL" id="FMWD01000012">
    <property type="protein sequence ID" value="SCZ66652.1"/>
    <property type="molecule type" value="Genomic_DNA"/>
</dbReference>
<dbReference type="Proteomes" id="UP000199648">
    <property type="component" value="Unassembled WGS sequence"/>
</dbReference>
<feature type="chain" id="PRO_5011528515" evidence="1">
    <location>
        <begin position="24"/>
        <end position="173"/>
    </location>
</feature>
<gene>
    <name evidence="2" type="ORF">SAMN03097708_02987</name>
</gene>
<keyword evidence="1" id="KW-0732">Signal</keyword>
<name>A0A1G5QY09_9GAMM</name>
<evidence type="ECO:0000256" key="1">
    <source>
        <dbReference type="SAM" id="SignalP"/>
    </source>
</evidence>
<keyword evidence="3" id="KW-1185">Reference proteome</keyword>
<dbReference type="OrthoDB" id="3218228at2"/>
<reference evidence="2 3" key="1">
    <citation type="submission" date="2016-10" db="EMBL/GenBank/DDBJ databases">
        <authorList>
            <person name="de Groot N.N."/>
        </authorList>
    </citation>
    <scope>NUCLEOTIDE SEQUENCE [LARGE SCALE GENOMIC DNA]</scope>
    <source>
        <strain evidence="2 3">HLD2</strain>
    </source>
</reference>
<accession>A0A1G5QY09</accession>
<dbReference type="RefSeq" id="WP_092998769.1">
    <property type="nucleotide sequence ID" value="NZ_FMWD01000012.1"/>
</dbReference>
<evidence type="ECO:0000313" key="2">
    <source>
        <dbReference type="EMBL" id="SCZ66652.1"/>
    </source>
</evidence>
<evidence type="ECO:0000313" key="3">
    <source>
        <dbReference type="Proteomes" id="UP000199648"/>
    </source>
</evidence>
<sequence>MKLLLLMFVTAIALPGAQGSAWAGDEGIRADVGPANQTVPAVFVRVIRLLATGPDGEQRSLYEDPEGRVVPLMKMDKLGESVITEHLPTGAYYNLQAGLANELMVATVDGRLVTMPYTRDGSDPKLPLNGAVLVAKDGASVPGLVPQFVFDSQHAFGRPRNRDHDEDREHDDD</sequence>
<protein>
    <submittedName>
        <fullName evidence="2">Uncharacterized protein</fullName>
    </submittedName>
</protein>
<dbReference type="AlphaFoldDB" id="A0A1G5QY09"/>
<feature type="signal peptide" evidence="1">
    <location>
        <begin position="1"/>
        <end position="23"/>
    </location>
</feature>
<proteinExistence type="predicted"/>
<organism evidence="2 3">
    <name type="scientific">Thiohalomonas denitrificans</name>
    <dbReference type="NCBI Taxonomy" id="415747"/>
    <lineage>
        <taxon>Bacteria</taxon>
        <taxon>Pseudomonadati</taxon>
        <taxon>Pseudomonadota</taxon>
        <taxon>Gammaproteobacteria</taxon>
        <taxon>Thiohalomonadales</taxon>
        <taxon>Thiohalomonadaceae</taxon>
        <taxon>Thiohalomonas</taxon>
    </lineage>
</organism>